<reference evidence="2" key="1">
    <citation type="submission" date="2019-05" db="EMBL/GenBank/DDBJ databases">
        <title>Complete Genome Sequence of Serratia marcescens Myophage Moabite.</title>
        <authorList>
            <person name="Price L."/>
            <person name="Rohren M."/>
            <person name="Newkirk H."/>
            <person name="Liu M."/>
            <person name="Ramsey J."/>
        </authorList>
    </citation>
    <scope>NUCLEOTIDE SEQUENCE [LARGE SCALE GENOMIC DNA]</scope>
</reference>
<dbReference type="Proteomes" id="UP000319063">
    <property type="component" value="Segment"/>
</dbReference>
<dbReference type="EMBL" id="MK994515">
    <property type="protein sequence ID" value="QDB71162.1"/>
    <property type="molecule type" value="Genomic_DNA"/>
</dbReference>
<organism evidence="1 2">
    <name type="scientific">Serratia phage Moabite</name>
    <dbReference type="NCBI Taxonomy" id="2587814"/>
    <lineage>
        <taxon>Viruses</taxon>
        <taxon>Duplodnaviria</taxon>
        <taxon>Heunggongvirae</taxon>
        <taxon>Uroviricota</taxon>
        <taxon>Caudoviricetes</taxon>
        <taxon>Chimalliviridae</taxon>
        <taxon>Moabitevirus</taxon>
        <taxon>Moabitevirus moabite</taxon>
    </lineage>
</organism>
<evidence type="ECO:0000313" key="2">
    <source>
        <dbReference type="Proteomes" id="UP000319063"/>
    </source>
</evidence>
<sequence>MNANYTTASNVLSFVQNLYADEARRYGIKVARHSDVELNQFFKVMDLNGLLKDALDSVVKYIQTYESVHNAGEKYKSILLPDAVGSAYRTMLLITRLTKEGYNVNFAVEDENGFSSLLKTK</sequence>
<proteinExistence type="predicted"/>
<accession>A0A4Y5TPC2</accession>
<evidence type="ECO:0000313" key="1">
    <source>
        <dbReference type="EMBL" id="QDB71162.1"/>
    </source>
</evidence>
<gene>
    <name evidence="1" type="ORF">CPT_Moabite_132</name>
</gene>
<keyword evidence="2" id="KW-1185">Reference proteome</keyword>
<protein>
    <submittedName>
        <fullName evidence="1">Putative fatty acid binding protein</fullName>
    </submittedName>
</protein>
<name>A0A4Y5TPC2_9CAUD</name>